<dbReference type="InterPro" id="IPR026274">
    <property type="entry name" value="tRNA_wybutosine_synth_prot_2"/>
</dbReference>
<evidence type="ECO:0000256" key="4">
    <source>
        <dbReference type="ARBA" id="ARBA00022691"/>
    </source>
</evidence>
<dbReference type="GO" id="GO:0008175">
    <property type="term" value="F:tRNA methyltransferase activity"/>
    <property type="evidence" value="ECO:0007669"/>
    <property type="project" value="TreeGrafter"/>
</dbReference>
<dbReference type="PROSITE" id="PS51684">
    <property type="entry name" value="SAM_MT_TRM5_TYW2"/>
    <property type="match status" value="1"/>
</dbReference>
<protein>
    <recommendedName>
        <fullName evidence="2">tRNA(Phe) (4-demethylwyosine(37)-C(7)) aminocarboxypropyltransferase</fullName>
        <ecNumber evidence="2">2.5.1.114</ecNumber>
    </recommendedName>
</protein>
<dbReference type="OrthoDB" id="2387925at2759"/>
<evidence type="ECO:0000256" key="2">
    <source>
        <dbReference type="ARBA" id="ARBA00012265"/>
    </source>
</evidence>
<feature type="domain" description="SAM-dependent methyltransferase TRM5/TYW2-type" evidence="7">
    <location>
        <begin position="57"/>
        <end position="329"/>
    </location>
</feature>
<accession>A0A9P7V8Y7</accession>
<dbReference type="EMBL" id="JAHMUF010000012">
    <property type="protein sequence ID" value="KAG7193404.1"/>
    <property type="molecule type" value="Genomic_DNA"/>
</dbReference>
<dbReference type="RefSeq" id="XP_043048952.1">
    <property type="nucleotide sequence ID" value="XM_043191645.1"/>
</dbReference>
<dbReference type="GO" id="GO:0008757">
    <property type="term" value="F:S-adenosylmethionine-dependent methyltransferase activity"/>
    <property type="evidence" value="ECO:0007669"/>
    <property type="project" value="InterPro"/>
</dbReference>
<dbReference type="GO" id="GO:0102522">
    <property type="term" value="F:tRNA 4-demethylwyosine alpha-amino-alpha-carboxypropyltransferase activity"/>
    <property type="evidence" value="ECO:0007669"/>
    <property type="project" value="UniProtKB-EC"/>
</dbReference>
<dbReference type="SUPFAM" id="SSF53335">
    <property type="entry name" value="S-adenosyl-L-methionine-dependent methyltransferases"/>
    <property type="match status" value="1"/>
</dbReference>
<keyword evidence="4" id="KW-0949">S-adenosyl-L-methionine</keyword>
<dbReference type="Pfam" id="PF02475">
    <property type="entry name" value="TRM5-TYW2_MTfase"/>
    <property type="match status" value="1"/>
</dbReference>
<dbReference type="Gene3D" id="3.40.50.150">
    <property type="entry name" value="Vaccinia Virus protein VP39"/>
    <property type="match status" value="1"/>
</dbReference>
<sequence length="329" mass="37885">MSPSPNETLLSQVPKKWSLYPPMLLLQTGTFDTIEWEDEFAKLDSVLKNKFWQYLLSKNFPGITHVAINKPIIESDIQRRPFNIFPLYGDFGPQVPFESEPTANDLQQAFWCTVVQNGIHQTWAPKYTMFSRGNIKEKKRLLDSYKDLNGQTVLDLYAGIGYFTLSYLKNGATVFCWELNPWSVEALVRGCNKNKFGVRVIAKDEIFSKKVYNELVKNGVKAFIFNESNETAISRMNQLGEHVPLSHVNLGLLPSSKPSWPLVVDLIHNHSTKRKTLVHIHENCHIQEFEKLKVEIENYFATSQFIHLEQVKTFAPDIWHVVIDIEVGK</sequence>
<dbReference type="GO" id="GO:0030488">
    <property type="term" value="P:tRNA methylation"/>
    <property type="evidence" value="ECO:0007669"/>
    <property type="project" value="TreeGrafter"/>
</dbReference>
<dbReference type="GeneID" id="66114196"/>
<proteinExistence type="predicted"/>
<evidence type="ECO:0000259" key="7">
    <source>
        <dbReference type="PROSITE" id="PS51684"/>
    </source>
</evidence>
<dbReference type="GO" id="GO:0005737">
    <property type="term" value="C:cytoplasm"/>
    <property type="evidence" value="ECO:0007669"/>
    <property type="project" value="TreeGrafter"/>
</dbReference>
<comment type="caution">
    <text evidence="8">The sequence shown here is derived from an EMBL/GenBank/DDBJ whole genome shotgun (WGS) entry which is preliminary data.</text>
</comment>
<evidence type="ECO:0000313" key="9">
    <source>
        <dbReference type="Proteomes" id="UP000790833"/>
    </source>
</evidence>
<keyword evidence="3" id="KW-0808">Transferase</keyword>
<evidence type="ECO:0000256" key="6">
    <source>
        <dbReference type="ARBA" id="ARBA00049400"/>
    </source>
</evidence>
<organism evidence="8 9">
    <name type="scientific">Scheffersomyces spartinae</name>
    <dbReference type="NCBI Taxonomy" id="45513"/>
    <lineage>
        <taxon>Eukaryota</taxon>
        <taxon>Fungi</taxon>
        <taxon>Dikarya</taxon>
        <taxon>Ascomycota</taxon>
        <taxon>Saccharomycotina</taxon>
        <taxon>Pichiomycetes</taxon>
        <taxon>Debaryomycetaceae</taxon>
        <taxon>Scheffersomyces</taxon>
    </lineage>
</organism>
<name>A0A9P7V8Y7_9ASCO</name>
<dbReference type="Proteomes" id="UP000790833">
    <property type="component" value="Unassembled WGS sequence"/>
</dbReference>
<dbReference type="InterPro" id="IPR029063">
    <property type="entry name" value="SAM-dependent_MTases_sf"/>
</dbReference>
<evidence type="ECO:0000313" key="8">
    <source>
        <dbReference type="EMBL" id="KAG7193404.1"/>
    </source>
</evidence>
<dbReference type="EC" id="2.5.1.114" evidence="2"/>
<dbReference type="AlphaFoldDB" id="A0A9P7V8Y7"/>
<keyword evidence="5" id="KW-0819">tRNA processing</keyword>
<evidence type="ECO:0000256" key="3">
    <source>
        <dbReference type="ARBA" id="ARBA00022679"/>
    </source>
</evidence>
<dbReference type="GO" id="GO:0031591">
    <property type="term" value="P:wybutosine biosynthetic process"/>
    <property type="evidence" value="ECO:0007669"/>
    <property type="project" value="InterPro"/>
</dbReference>
<gene>
    <name evidence="8" type="ORF">KQ657_000822</name>
</gene>
<evidence type="ECO:0000256" key="5">
    <source>
        <dbReference type="ARBA" id="ARBA00022694"/>
    </source>
</evidence>
<reference evidence="8" key="1">
    <citation type="submission" date="2021-03" db="EMBL/GenBank/DDBJ databases">
        <authorList>
            <person name="Palmer J.M."/>
        </authorList>
    </citation>
    <scope>NUCLEOTIDE SEQUENCE</scope>
    <source>
        <strain evidence="8">ARV_011</strain>
    </source>
</reference>
<dbReference type="InterPro" id="IPR030382">
    <property type="entry name" value="MeTrfase_TRM5/TYW2"/>
</dbReference>
<dbReference type="InterPro" id="IPR056743">
    <property type="entry name" value="TRM5-TYW2-like_MTfase"/>
</dbReference>
<dbReference type="PANTHER" id="PTHR23245">
    <property type="entry name" value="TRNA METHYLTRANSFERASE"/>
    <property type="match status" value="1"/>
</dbReference>
<evidence type="ECO:0000256" key="1">
    <source>
        <dbReference type="ARBA" id="ARBA00004797"/>
    </source>
</evidence>
<dbReference type="PANTHER" id="PTHR23245:SF25">
    <property type="entry name" value="TRNA WYBUTOSINE-SYNTHESIZING PROTEIN 2 HOMOLOG"/>
    <property type="match status" value="1"/>
</dbReference>
<comment type="catalytic activity">
    <reaction evidence="6">
        <text>4-demethylwyosine(37) in tRNA(Phe) + S-adenosyl-L-methionine = 4-demethyl-7-[(3S)-3-amino-3-carboxypropyl]wyosine(37) in tRNA(Phe) + S-methyl-5'-thioadenosine + H(+)</text>
        <dbReference type="Rhea" id="RHEA:36355"/>
        <dbReference type="Rhea" id="RHEA-COMP:10164"/>
        <dbReference type="Rhea" id="RHEA-COMP:10378"/>
        <dbReference type="ChEBI" id="CHEBI:15378"/>
        <dbReference type="ChEBI" id="CHEBI:17509"/>
        <dbReference type="ChEBI" id="CHEBI:59789"/>
        <dbReference type="ChEBI" id="CHEBI:64315"/>
        <dbReference type="ChEBI" id="CHEBI:73550"/>
        <dbReference type="EC" id="2.5.1.114"/>
    </reaction>
</comment>
<comment type="pathway">
    <text evidence="1">tRNA modification; wybutosine-tRNA(Phe) biosynthesis.</text>
</comment>
<keyword evidence="9" id="KW-1185">Reference proteome</keyword>
<dbReference type="PIRSF" id="PIRSF038972">
    <property type="entry name" value="Trm12"/>
    <property type="match status" value="1"/>
</dbReference>